<evidence type="ECO:0000256" key="5">
    <source>
        <dbReference type="SAM" id="MobiDB-lite"/>
    </source>
</evidence>
<sequence length="803" mass="87472">MITSSRIAGLSPAKATLLAANFAASADLQSLRSVISSHPSTFCGHDLLRVLLCLPETMDPSLYVPFLKSILSSDPVSGVGGREADIPTSSPILDPSEESARRKVDRLPSLPAKDCTSNRDCVISFLLQRSRNIDSETGALTIVKELLTPFRTELPDIGKYLSGVVEVLSKLIYEYEGREEGEREEEDIGGLASFETLTAEVGVRALLNHCGDGEAVHNLRVLVVPYLNFKENDPAGWCVIWAWLGEKIESGDWAGFVEVIRRWDGPLGDEDLREQYARFAIAGCYMCRDTGTWALEGMRAVQRKLMSLVASCNMGNGVYKTPIILGDLLDKENPLTTPSTESLKLLDILITSAGILSLPLATAVKVKLEGSHDDQKALLVRYVKGGPNWTKRSDEEWRKTRDGVRWLRSKSEILGKLSAEEAEKILLAGMLAATRFTLVKEFYVDGHTGALGKEDVERSILDAFQEFYDNASNGNKTRGSMKNALSTLQTIYPLTSKSTALTRAHRLVTATHALSHYSLTLTPGAPLLPVQVRIHPDPASLLARLLDSNPKSYTQADNLIMIAKDLAFGTTGSDGGGQTDARVLGMCVEAALSENDFETAYSFAVNRLVSMASATGDTEDVRDVIWRTCFQAGRYRSPYAALIGENTAHGGKALRVVEMRMELLAQALRVCPPHALTEILAVWRRCEEELRAGLKEDEEEEERHAALWGTGAVGSRRTGEDEAPMGLFAVARGAAQALRVSTFPLSMGRGGEVQGSDRGGVAEEQVAEEHRTRKRDMVSGMVTHGLASGLGWVLGAQPNTPGR</sequence>
<dbReference type="InterPro" id="IPR013244">
    <property type="entry name" value="Sec39_domain"/>
</dbReference>
<evidence type="ECO:0000313" key="7">
    <source>
        <dbReference type="EMBL" id="KAL0638543.1"/>
    </source>
</evidence>
<reference evidence="7 8" key="1">
    <citation type="submission" date="2024-02" db="EMBL/GenBank/DDBJ databases">
        <title>Discinaceae phylogenomics.</title>
        <authorList>
            <person name="Dirks A.C."/>
            <person name="James T.Y."/>
        </authorList>
    </citation>
    <scope>NUCLEOTIDE SEQUENCE [LARGE SCALE GENOMIC DNA]</scope>
    <source>
        <strain evidence="7 8">ACD0624</strain>
    </source>
</reference>
<evidence type="ECO:0000256" key="2">
    <source>
        <dbReference type="ARBA" id="ARBA00022448"/>
    </source>
</evidence>
<dbReference type="EMBL" id="JBBBZM010000021">
    <property type="protein sequence ID" value="KAL0638543.1"/>
    <property type="molecule type" value="Genomic_DNA"/>
</dbReference>
<evidence type="ECO:0000256" key="4">
    <source>
        <dbReference type="ARBA" id="ARBA00022927"/>
    </source>
</evidence>
<evidence type="ECO:0000313" key="8">
    <source>
        <dbReference type="Proteomes" id="UP001447188"/>
    </source>
</evidence>
<dbReference type="PANTHER" id="PTHR40787:SF3">
    <property type="entry name" value="PROTEIN TRANSPORT PROTEIN SEC39"/>
    <property type="match status" value="1"/>
</dbReference>
<dbReference type="PANTHER" id="PTHR40787">
    <property type="entry name" value="SECRETED PROTEIN"/>
    <property type="match status" value="1"/>
</dbReference>
<evidence type="ECO:0000256" key="1">
    <source>
        <dbReference type="ARBA" id="ARBA00004240"/>
    </source>
</evidence>
<gene>
    <name evidence="7" type="ORF">Q9L58_002479</name>
</gene>
<dbReference type="Pfam" id="PF08314">
    <property type="entry name" value="Sec39"/>
    <property type="match status" value="1"/>
</dbReference>
<dbReference type="Proteomes" id="UP001447188">
    <property type="component" value="Unassembled WGS sequence"/>
</dbReference>
<keyword evidence="4" id="KW-0653">Protein transport</keyword>
<comment type="subcellular location">
    <subcellularLocation>
        <location evidence="1">Endoplasmic reticulum</location>
    </subcellularLocation>
</comment>
<name>A0ABR3GRS6_9PEZI</name>
<keyword evidence="8" id="KW-1185">Reference proteome</keyword>
<comment type="caution">
    <text evidence="7">The sequence shown here is derived from an EMBL/GenBank/DDBJ whole genome shotgun (WGS) entry which is preliminary data.</text>
</comment>
<evidence type="ECO:0000256" key="3">
    <source>
        <dbReference type="ARBA" id="ARBA00022824"/>
    </source>
</evidence>
<keyword evidence="2" id="KW-0813">Transport</keyword>
<keyword evidence="3" id="KW-0256">Endoplasmic reticulum</keyword>
<evidence type="ECO:0000259" key="6">
    <source>
        <dbReference type="Pfam" id="PF08314"/>
    </source>
</evidence>
<organism evidence="7 8">
    <name type="scientific">Discina gigas</name>
    <dbReference type="NCBI Taxonomy" id="1032678"/>
    <lineage>
        <taxon>Eukaryota</taxon>
        <taxon>Fungi</taxon>
        <taxon>Dikarya</taxon>
        <taxon>Ascomycota</taxon>
        <taxon>Pezizomycotina</taxon>
        <taxon>Pezizomycetes</taxon>
        <taxon>Pezizales</taxon>
        <taxon>Discinaceae</taxon>
        <taxon>Discina</taxon>
    </lineage>
</organism>
<protein>
    <recommendedName>
        <fullName evidence="6">Sec39 domain-containing protein</fullName>
    </recommendedName>
</protein>
<accession>A0ABR3GRS6</accession>
<feature type="region of interest" description="Disordered" evidence="5">
    <location>
        <begin position="81"/>
        <end position="100"/>
    </location>
</feature>
<proteinExistence type="predicted"/>
<feature type="domain" description="Sec39" evidence="6">
    <location>
        <begin position="17"/>
        <end position="703"/>
    </location>
</feature>